<gene>
    <name evidence="4" type="ORF">FNK824_LOCUS33638</name>
    <name evidence="3" type="ORF">OTI717_LOCUS5145</name>
</gene>
<dbReference type="PANTHER" id="PTHR45809">
    <property type="entry name" value="VIRAL IAP-ASSOCIATED FACTOR HOMOLOG"/>
    <property type="match status" value="1"/>
</dbReference>
<dbReference type="InterPro" id="IPR051498">
    <property type="entry name" value="Phosducin-like_chap/apop_reg"/>
</dbReference>
<organism evidence="3 5">
    <name type="scientific">Rotaria sordida</name>
    <dbReference type="NCBI Taxonomy" id="392033"/>
    <lineage>
        <taxon>Eukaryota</taxon>
        <taxon>Metazoa</taxon>
        <taxon>Spiralia</taxon>
        <taxon>Gnathifera</taxon>
        <taxon>Rotifera</taxon>
        <taxon>Eurotatoria</taxon>
        <taxon>Bdelloidea</taxon>
        <taxon>Philodinida</taxon>
        <taxon>Philodinidae</taxon>
        <taxon>Rotaria</taxon>
    </lineage>
</organism>
<feature type="domain" description="Phosducin" evidence="2">
    <location>
        <begin position="38"/>
        <end position="178"/>
    </location>
</feature>
<comment type="caution">
    <text evidence="3">The sequence shown here is derived from an EMBL/GenBank/DDBJ whole genome shotgun (WGS) entry which is preliminary data.</text>
</comment>
<evidence type="ECO:0000259" key="2">
    <source>
        <dbReference type="Pfam" id="PF02114"/>
    </source>
</evidence>
<dbReference type="AlphaFoldDB" id="A0A818L1F5"/>
<protein>
    <recommendedName>
        <fullName evidence="2">Phosducin domain-containing protein</fullName>
    </recommendedName>
</protein>
<proteinExistence type="inferred from homology"/>
<dbReference type="InterPro" id="IPR024253">
    <property type="entry name" value="Phosducin_thioredoxin-like_dom"/>
</dbReference>
<evidence type="ECO:0000313" key="5">
    <source>
        <dbReference type="Proteomes" id="UP000663823"/>
    </source>
</evidence>
<dbReference type="EMBL" id="CAJOBE010012488">
    <property type="protein sequence ID" value="CAF4150095.1"/>
    <property type="molecule type" value="Genomic_DNA"/>
</dbReference>
<dbReference type="EMBL" id="CAJOAX010000328">
    <property type="protein sequence ID" value="CAF3567818.1"/>
    <property type="molecule type" value="Genomic_DNA"/>
</dbReference>
<name>A0A818L1F5_9BILA</name>
<dbReference type="GO" id="GO:0006457">
    <property type="term" value="P:protein folding"/>
    <property type="evidence" value="ECO:0007669"/>
    <property type="project" value="TreeGrafter"/>
</dbReference>
<dbReference type="Proteomes" id="UP000663823">
    <property type="component" value="Unassembled WGS sequence"/>
</dbReference>
<dbReference type="PANTHER" id="PTHR45809:SF3">
    <property type="entry name" value="VIRAL IAP-ASSOCIATED FACTOR HOMOLOG"/>
    <property type="match status" value="1"/>
</dbReference>
<reference evidence="3" key="1">
    <citation type="submission" date="2021-02" db="EMBL/GenBank/DDBJ databases">
        <authorList>
            <person name="Nowell W R."/>
        </authorList>
    </citation>
    <scope>NUCLEOTIDE SEQUENCE</scope>
</reference>
<dbReference type="Gene3D" id="3.40.30.10">
    <property type="entry name" value="Glutaredoxin"/>
    <property type="match status" value="1"/>
</dbReference>
<dbReference type="CDD" id="cd02988">
    <property type="entry name" value="Phd_like_VIAF"/>
    <property type="match status" value="1"/>
</dbReference>
<evidence type="ECO:0000313" key="4">
    <source>
        <dbReference type="EMBL" id="CAF4150095.1"/>
    </source>
</evidence>
<dbReference type="GO" id="GO:0005737">
    <property type="term" value="C:cytoplasm"/>
    <property type="evidence" value="ECO:0007669"/>
    <property type="project" value="TreeGrafter"/>
</dbReference>
<dbReference type="InterPro" id="IPR036249">
    <property type="entry name" value="Thioredoxin-like_sf"/>
</dbReference>
<comment type="similarity">
    <text evidence="1">Belongs to the phosducin family.</text>
</comment>
<dbReference type="Proteomes" id="UP000663874">
    <property type="component" value="Unassembled WGS sequence"/>
</dbReference>
<evidence type="ECO:0000313" key="3">
    <source>
        <dbReference type="EMBL" id="CAF3567818.1"/>
    </source>
</evidence>
<dbReference type="SUPFAM" id="SSF52833">
    <property type="entry name" value="Thioredoxin-like"/>
    <property type="match status" value="1"/>
</dbReference>
<accession>A0A818L1F5</accession>
<evidence type="ECO:0000256" key="1">
    <source>
        <dbReference type="ARBA" id="ARBA00009686"/>
    </source>
</evidence>
<sequence length="242" mass="28128">MSINELLEDPNADTQWNDQLRRFNIIDPKEEIKTEEERLEISRAEQLDKKTLDELDELEDEDDERVLQEYRRKRLLELQEKASRSRFGEVIEISAVDYVKEVNEAGTDIWVVLYLYKSGVPICSLISDHLRSLALKYPQTKFVKSISTVCIPNYPDKNLPTIFIYNNGELKHSLIGPFAFGGMNCRFEHLEYKLYEFGAIETNEKLEKPTDLKTYGVNDAADEFLRSSIRQSMKNGSDDDDD</sequence>
<dbReference type="Pfam" id="PF02114">
    <property type="entry name" value="Phosducin"/>
    <property type="match status" value="1"/>
</dbReference>